<name>A0A949NFN8_9FIRM</name>
<evidence type="ECO:0000256" key="1">
    <source>
        <dbReference type="SAM" id="MobiDB-lite"/>
    </source>
</evidence>
<protein>
    <submittedName>
        <fullName evidence="2">Uncharacterized protein</fullName>
    </submittedName>
</protein>
<evidence type="ECO:0000313" key="2">
    <source>
        <dbReference type="EMBL" id="MBU9735393.1"/>
    </source>
</evidence>
<sequence length="63" mass="7063">MRIDPAKQTSERKRYPADPAAVHRRRSGSLTADICFTIIPSRSSGCGSSFRLYHYSEILSFNG</sequence>
<keyword evidence="3" id="KW-1185">Reference proteome</keyword>
<accession>A0A949NFN8</accession>
<feature type="compositionally biased region" description="Basic and acidic residues" evidence="1">
    <location>
        <begin position="1"/>
        <end position="16"/>
    </location>
</feature>
<proteinExistence type="predicted"/>
<reference evidence="2" key="1">
    <citation type="submission" date="2021-06" db="EMBL/GenBank/DDBJ databases">
        <title>Description of novel taxa of the family Lachnospiraceae.</title>
        <authorList>
            <person name="Chaplin A.V."/>
            <person name="Sokolova S.R."/>
            <person name="Pikina A.P."/>
            <person name="Korzhanova M."/>
            <person name="Belova V."/>
            <person name="Korostin D."/>
            <person name="Efimov B.A."/>
        </authorList>
    </citation>
    <scope>NUCLEOTIDE SEQUENCE</scope>
    <source>
        <strain evidence="2">ASD5720</strain>
    </source>
</reference>
<dbReference type="EMBL" id="JAHQCW010000003">
    <property type="protein sequence ID" value="MBU9735393.1"/>
    <property type="molecule type" value="Genomic_DNA"/>
</dbReference>
<dbReference type="AlphaFoldDB" id="A0A949NFN8"/>
<feature type="region of interest" description="Disordered" evidence="1">
    <location>
        <begin position="1"/>
        <end position="22"/>
    </location>
</feature>
<organism evidence="2 3">
    <name type="scientific">Diplocloster agilis</name>
    <dbReference type="NCBI Taxonomy" id="2850323"/>
    <lineage>
        <taxon>Bacteria</taxon>
        <taxon>Bacillati</taxon>
        <taxon>Bacillota</taxon>
        <taxon>Clostridia</taxon>
        <taxon>Lachnospirales</taxon>
        <taxon>Lachnospiraceae</taxon>
        <taxon>Diplocloster</taxon>
    </lineage>
</organism>
<evidence type="ECO:0000313" key="3">
    <source>
        <dbReference type="Proteomes" id="UP000712157"/>
    </source>
</evidence>
<gene>
    <name evidence="2" type="ORF">KTH89_02525</name>
</gene>
<comment type="caution">
    <text evidence="2">The sequence shown here is derived from an EMBL/GenBank/DDBJ whole genome shotgun (WGS) entry which is preliminary data.</text>
</comment>
<dbReference type="Proteomes" id="UP000712157">
    <property type="component" value="Unassembled WGS sequence"/>
</dbReference>